<organism evidence="2 3">
    <name type="scientific">Fusarium fujikuroi</name>
    <name type="common">Bakanae and foot rot disease fungus</name>
    <name type="synonym">Gibberella fujikuroi</name>
    <dbReference type="NCBI Taxonomy" id="5127"/>
    <lineage>
        <taxon>Eukaryota</taxon>
        <taxon>Fungi</taxon>
        <taxon>Dikarya</taxon>
        <taxon>Ascomycota</taxon>
        <taxon>Pezizomycotina</taxon>
        <taxon>Sordariomycetes</taxon>
        <taxon>Hypocreomycetidae</taxon>
        <taxon>Hypocreales</taxon>
        <taxon>Nectriaceae</taxon>
        <taxon>Fusarium</taxon>
        <taxon>Fusarium fujikuroi species complex</taxon>
    </lineage>
</organism>
<feature type="compositionally biased region" description="Basic and acidic residues" evidence="1">
    <location>
        <begin position="1"/>
        <end position="13"/>
    </location>
</feature>
<dbReference type="AlphaFoldDB" id="A0A9Q9RUR4"/>
<feature type="region of interest" description="Disordered" evidence="1">
    <location>
        <begin position="1"/>
        <end position="33"/>
    </location>
</feature>
<dbReference type="EMBL" id="CABFJX010000385">
    <property type="protein sequence ID" value="VTT76997.1"/>
    <property type="molecule type" value="Genomic_DNA"/>
</dbReference>
<gene>
    <name evidence="2" type="ORF">C2S_2102</name>
</gene>
<proteinExistence type="predicted"/>
<feature type="non-terminal residue" evidence="2">
    <location>
        <position position="1"/>
    </location>
</feature>
<evidence type="ECO:0000313" key="3">
    <source>
        <dbReference type="Proteomes" id="UP000760494"/>
    </source>
</evidence>
<reference evidence="2" key="1">
    <citation type="submission" date="2019-05" db="EMBL/GenBank/DDBJ databases">
        <authorList>
            <person name="Piombo E."/>
        </authorList>
    </citation>
    <scope>NUCLEOTIDE SEQUENCE</scope>
    <source>
        <strain evidence="2">C2S</strain>
    </source>
</reference>
<feature type="region of interest" description="Disordered" evidence="1">
    <location>
        <begin position="46"/>
        <end position="67"/>
    </location>
</feature>
<name>A0A9Q9RUR4_FUSFU</name>
<comment type="caution">
    <text evidence="2">The sequence shown here is derived from an EMBL/GenBank/DDBJ whole genome shotgun (WGS) entry which is preliminary data.</text>
</comment>
<evidence type="ECO:0000313" key="2">
    <source>
        <dbReference type="EMBL" id="VTT76997.1"/>
    </source>
</evidence>
<protein>
    <submittedName>
        <fullName evidence="2">Uncharacterized protein</fullName>
    </submittedName>
</protein>
<feature type="compositionally biased region" description="Basic and acidic residues" evidence="1">
    <location>
        <begin position="51"/>
        <end position="65"/>
    </location>
</feature>
<evidence type="ECO:0000256" key="1">
    <source>
        <dbReference type="SAM" id="MobiDB-lite"/>
    </source>
</evidence>
<accession>A0A9Q9RUR4</accession>
<dbReference type="Proteomes" id="UP000760494">
    <property type="component" value="Unassembled WGS sequence"/>
</dbReference>
<sequence length="101" mass="11367">TCKKDLKPKEKRISAKPPQDLVPSASGAEPANYIKRRVTRSMLLADPVTDSENKTSDSNKDKEDLGVLNLMPNPYRGLRMHFKVQLKGLPEGEKDTYKLID</sequence>